<organism evidence="1 2">
    <name type="scientific">Brassica cretica</name>
    <name type="common">Mustard</name>
    <dbReference type="NCBI Taxonomy" id="69181"/>
    <lineage>
        <taxon>Eukaryota</taxon>
        <taxon>Viridiplantae</taxon>
        <taxon>Streptophyta</taxon>
        <taxon>Embryophyta</taxon>
        <taxon>Tracheophyta</taxon>
        <taxon>Spermatophyta</taxon>
        <taxon>Magnoliopsida</taxon>
        <taxon>eudicotyledons</taxon>
        <taxon>Gunneridae</taxon>
        <taxon>Pentapetalae</taxon>
        <taxon>rosids</taxon>
        <taxon>malvids</taxon>
        <taxon>Brassicales</taxon>
        <taxon>Brassicaceae</taxon>
        <taxon>Brassiceae</taxon>
        <taxon>Brassica</taxon>
    </lineage>
</organism>
<keyword evidence="2" id="KW-1185">Reference proteome</keyword>
<proteinExistence type="predicted"/>
<dbReference type="EMBL" id="QGKV02000649">
    <property type="protein sequence ID" value="KAF3580158.1"/>
    <property type="molecule type" value="Genomic_DNA"/>
</dbReference>
<dbReference type="Proteomes" id="UP000266723">
    <property type="component" value="Unassembled WGS sequence"/>
</dbReference>
<reference evidence="1 2" key="1">
    <citation type="journal article" date="2020" name="BMC Genomics">
        <title>Intraspecific diversification of the crop wild relative Brassica cretica Lam. using demographic model selection.</title>
        <authorList>
            <person name="Kioukis A."/>
            <person name="Michalopoulou V.A."/>
            <person name="Briers L."/>
            <person name="Pirintsos S."/>
            <person name="Studholme D.J."/>
            <person name="Pavlidis P."/>
            <person name="Sarris P.F."/>
        </authorList>
    </citation>
    <scope>NUCLEOTIDE SEQUENCE [LARGE SCALE GENOMIC DNA]</scope>
    <source>
        <strain evidence="2">cv. PFS-1207/04</strain>
    </source>
</reference>
<sequence>MTPVRGFLCTSDPCSTLRNDRKRRVVVVRSPALIVSELGGFPPGILPSEYGPVYVISALGAHGQNRWWSSRYAAGGMELRYALMSMECPCPPLVGEGLLGVKYSLGGCRIRELWSWMFSLIDGRVPLLLRRNHSTWKPEVGTRRRDPNPGEGTWNLEPGTWRNSMIFFIGLHVLHRSIRLLVEFGIGRRLVAGAIKLPCQYCSDVLMLDETFLPWWGLVGIRRKFDGEAGNVCVKGDASAHAADACAAPECMGQNPKIMRGRMLASLRISEMRRSNRTRRPKPRVFMLDSGGLACAS</sequence>
<protein>
    <submittedName>
        <fullName evidence="1">Uncharacterized protein</fullName>
    </submittedName>
</protein>
<accession>A0ABQ7DQ97</accession>
<evidence type="ECO:0000313" key="1">
    <source>
        <dbReference type="EMBL" id="KAF3580158.1"/>
    </source>
</evidence>
<gene>
    <name evidence="1" type="ORF">DY000_02031510</name>
</gene>
<evidence type="ECO:0000313" key="2">
    <source>
        <dbReference type="Proteomes" id="UP000266723"/>
    </source>
</evidence>
<comment type="caution">
    <text evidence="1">The sequence shown here is derived from an EMBL/GenBank/DDBJ whole genome shotgun (WGS) entry which is preliminary data.</text>
</comment>
<name>A0ABQ7DQ97_BRACR</name>